<feature type="compositionally biased region" description="Basic residues" evidence="1">
    <location>
        <begin position="52"/>
        <end position="65"/>
    </location>
</feature>
<evidence type="ECO:0000313" key="2">
    <source>
        <dbReference type="EMBL" id="RPA99378.1"/>
    </source>
</evidence>
<gene>
    <name evidence="2" type="ORF">L873DRAFT_923409</name>
</gene>
<evidence type="ECO:0000313" key="3">
    <source>
        <dbReference type="Proteomes" id="UP000276215"/>
    </source>
</evidence>
<feature type="compositionally biased region" description="Polar residues" evidence="1">
    <location>
        <begin position="15"/>
        <end position="25"/>
    </location>
</feature>
<feature type="region of interest" description="Disordered" evidence="1">
    <location>
        <begin position="1"/>
        <end position="73"/>
    </location>
</feature>
<organism evidence="2 3">
    <name type="scientific">Choiromyces venosus 120613-1</name>
    <dbReference type="NCBI Taxonomy" id="1336337"/>
    <lineage>
        <taxon>Eukaryota</taxon>
        <taxon>Fungi</taxon>
        <taxon>Dikarya</taxon>
        <taxon>Ascomycota</taxon>
        <taxon>Pezizomycotina</taxon>
        <taxon>Pezizomycetes</taxon>
        <taxon>Pezizales</taxon>
        <taxon>Tuberaceae</taxon>
        <taxon>Choiromyces</taxon>
    </lineage>
</organism>
<accession>A0A3N4JQT4</accession>
<feature type="compositionally biased region" description="Basic residues" evidence="1">
    <location>
        <begin position="26"/>
        <end position="37"/>
    </location>
</feature>
<protein>
    <submittedName>
        <fullName evidence="2">Uncharacterized protein</fullName>
    </submittedName>
</protein>
<evidence type="ECO:0000256" key="1">
    <source>
        <dbReference type="SAM" id="MobiDB-lite"/>
    </source>
</evidence>
<proteinExistence type="predicted"/>
<keyword evidence="3" id="KW-1185">Reference proteome</keyword>
<reference evidence="2 3" key="1">
    <citation type="journal article" date="2018" name="Nat. Ecol. Evol.">
        <title>Pezizomycetes genomes reveal the molecular basis of ectomycorrhizal truffle lifestyle.</title>
        <authorList>
            <person name="Murat C."/>
            <person name="Payen T."/>
            <person name="Noel B."/>
            <person name="Kuo A."/>
            <person name="Morin E."/>
            <person name="Chen J."/>
            <person name="Kohler A."/>
            <person name="Krizsan K."/>
            <person name="Balestrini R."/>
            <person name="Da Silva C."/>
            <person name="Montanini B."/>
            <person name="Hainaut M."/>
            <person name="Levati E."/>
            <person name="Barry K.W."/>
            <person name="Belfiori B."/>
            <person name="Cichocki N."/>
            <person name="Clum A."/>
            <person name="Dockter R.B."/>
            <person name="Fauchery L."/>
            <person name="Guy J."/>
            <person name="Iotti M."/>
            <person name="Le Tacon F."/>
            <person name="Lindquist E.A."/>
            <person name="Lipzen A."/>
            <person name="Malagnac F."/>
            <person name="Mello A."/>
            <person name="Molinier V."/>
            <person name="Miyauchi S."/>
            <person name="Poulain J."/>
            <person name="Riccioni C."/>
            <person name="Rubini A."/>
            <person name="Sitrit Y."/>
            <person name="Splivallo R."/>
            <person name="Traeger S."/>
            <person name="Wang M."/>
            <person name="Zifcakova L."/>
            <person name="Wipf D."/>
            <person name="Zambonelli A."/>
            <person name="Paolocci F."/>
            <person name="Nowrousian M."/>
            <person name="Ottonello S."/>
            <person name="Baldrian P."/>
            <person name="Spatafora J.W."/>
            <person name="Henrissat B."/>
            <person name="Nagy L.G."/>
            <person name="Aury J.M."/>
            <person name="Wincker P."/>
            <person name="Grigoriev I.V."/>
            <person name="Bonfante P."/>
            <person name="Martin F.M."/>
        </authorList>
    </citation>
    <scope>NUCLEOTIDE SEQUENCE [LARGE SCALE GENOMIC DNA]</scope>
    <source>
        <strain evidence="2 3">120613-1</strain>
    </source>
</reference>
<name>A0A3N4JQT4_9PEZI</name>
<sequence length="256" mass="29491">MHYSKPPRSPRAGTVSLNLAPSHTIPSHRQKKNKTKPKTSPLQVTTPTYSYRYRRIPQKKRKERKKNPELSLQHLPSSKATGVCVILEYFSSLPPSKGGRAVRFAHFGEVCKVNYKHMFDEQTNERGGEIIPRVYQNINSGNSFFLPIPSHLPRPYYTVPNFVICTVPKVLTVNDILDLPPLSHLWLFLFFLFFIFRSCRIHSKCGSPKYNLVFFLKGGGGLSFSRNFNYLPMMGPFVRKQRSVKKKKKKKKKSFG</sequence>
<feature type="compositionally biased region" description="Polar residues" evidence="1">
    <location>
        <begin position="38"/>
        <end position="49"/>
    </location>
</feature>
<dbReference type="AlphaFoldDB" id="A0A3N4JQT4"/>
<dbReference type="EMBL" id="ML120388">
    <property type="protein sequence ID" value="RPA99378.1"/>
    <property type="molecule type" value="Genomic_DNA"/>
</dbReference>
<dbReference type="Proteomes" id="UP000276215">
    <property type="component" value="Unassembled WGS sequence"/>
</dbReference>